<feature type="chain" id="PRO_5046590311" evidence="1">
    <location>
        <begin position="25"/>
        <end position="272"/>
    </location>
</feature>
<dbReference type="InterPro" id="IPR033399">
    <property type="entry name" value="TP_0789-like"/>
</dbReference>
<dbReference type="Pfam" id="PF17131">
    <property type="entry name" value="LolA_like"/>
    <property type="match status" value="1"/>
</dbReference>
<evidence type="ECO:0000313" key="4">
    <source>
        <dbReference type="Proteomes" id="UP001273505"/>
    </source>
</evidence>
<name>A0ABU4S1Q2_9GAMM</name>
<accession>A0ABU4S1Q2</accession>
<evidence type="ECO:0000256" key="1">
    <source>
        <dbReference type="SAM" id="SignalP"/>
    </source>
</evidence>
<keyword evidence="3" id="KW-0449">Lipoprotein</keyword>
<reference evidence="3 4" key="1">
    <citation type="submission" date="2023-11" db="EMBL/GenBank/DDBJ databases">
        <title>Gilvimarinus fulvus sp. nov., isolated from the surface of Kelp.</title>
        <authorList>
            <person name="Sun Y.Y."/>
            <person name="Gong Y."/>
            <person name="Du Z.J."/>
        </authorList>
    </citation>
    <scope>NUCLEOTIDE SEQUENCE [LARGE SCALE GENOMIC DNA]</scope>
    <source>
        <strain evidence="3 4">SDUM040013</strain>
    </source>
</reference>
<dbReference type="Proteomes" id="UP001273505">
    <property type="component" value="Unassembled WGS sequence"/>
</dbReference>
<feature type="domain" description="Uncharacterized protein TP-0789" evidence="2">
    <location>
        <begin position="76"/>
        <end position="269"/>
    </location>
</feature>
<comment type="caution">
    <text evidence="3">The sequence shown here is derived from an EMBL/GenBank/DDBJ whole genome shotgun (WGS) entry which is preliminary data.</text>
</comment>
<protein>
    <submittedName>
        <fullName evidence="3">Outer membrane lipoprotein-sorting protein</fullName>
    </submittedName>
</protein>
<feature type="signal peptide" evidence="1">
    <location>
        <begin position="1"/>
        <end position="24"/>
    </location>
</feature>
<evidence type="ECO:0000313" key="3">
    <source>
        <dbReference type="EMBL" id="MDX6849159.1"/>
    </source>
</evidence>
<dbReference type="CDD" id="cd16329">
    <property type="entry name" value="LolA_like"/>
    <property type="match status" value="1"/>
</dbReference>
<proteinExistence type="predicted"/>
<keyword evidence="1" id="KW-0732">Signal</keyword>
<evidence type="ECO:0000259" key="2">
    <source>
        <dbReference type="Pfam" id="PF17131"/>
    </source>
</evidence>
<dbReference type="Gene3D" id="2.50.20.10">
    <property type="entry name" value="Lipoprotein localisation LolA/LolB/LppX"/>
    <property type="match status" value="1"/>
</dbReference>
<dbReference type="RefSeq" id="WP_302722770.1">
    <property type="nucleotide sequence ID" value="NZ_JAULRU010000569.1"/>
</dbReference>
<gene>
    <name evidence="3" type="ORF">SCD92_07295</name>
</gene>
<organism evidence="3 4">
    <name type="scientific">Gilvimarinus gilvus</name>
    <dbReference type="NCBI Taxonomy" id="3058038"/>
    <lineage>
        <taxon>Bacteria</taxon>
        <taxon>Pseudomonadati</taxon>
        <taxon>Pseudomonadota</taxon>
        <taxon>Gammaproteobacteria</taxon>
        <taxon>Cellvibrionales</taxon>
        <taxon>Cellvibrionaceae</taxon>
        <taxon>Gilvimarinus</taxon>
    </lineage>
</organism>
<sequence length="272" mass="31374">MIRRYLHALLTLSLITGMSATAVAQELSAREIAVKSDTRYTGDSSRADAQLILIDRKGRERVRDIRLYSLDQPEVEKSISFFVSPNDVAGTTYMNYDYDDEKDDDSWLYLPALKQVRRVAAGDKSGSFMGSDFTYSDINGVNTDWYNYTMLDENAEVDGAAAWKIESTPKPEFKDKVESETGYLKSHMWIRKDNFVQVQGQIWTQRKGRMKYYSAQQLELIDGIWTPLRLQMITVRNNEKEHASVFQFSNFVYNEHTDDALFTTQSMQRGIQ</sequence>
<keyword evidence="4" id="KW-1185">Reference proteome</keyword>
<dbReference type="EMBL" id="JAXAFO010000009">
    <property type="protein sequence ID" value="MDX6849159.1"/>
    <property type="molecule type" value="Genomic_DNA"/>
</dbReference>